<evidence type="ECO:0000256" key="5">
    <source>
        <dbReference type="ARBA" id="ARBA00022990"/>
    </source>
</evidence>
<comment type="caution">
    <text evidence="6">Lacks conserved residue(s) required for the propagation of feature annotation.</text>
</comment>
<dbReference type="Gene3D" id="3.30.300.30">
    <property type="match status" value="1"/>
</dbReference>
<evidence type="ECO:0000256" key="2">
    <source>
        <dbReference type="ARBA" id="ARBA00022598"/>
    </source>
</evidence>
<dbReference type="HAMAP" id="MF_01123">
    <property type="entry name" value="Ac_CoA_synth"/>
    <property type="match status" value="1"/>
</dbReference>
<evidence type="ECO:0000259" key="8">
    <source>
        <dbReference type="Pfam" id="PF00501"/>
    </source>
</evidence>
<dbReference type="PANTHER" id="PTHR24095">
    <property type="entry name" value="ACETYL-COENZYME A SYNTHETASE"/>
    <property type="match status" value="1"/>
</dbReference>
<dbReference type="GO" id="GO:0003987">
    <property type="term" value="F:acetate-CoA ligase activity"/>
    <property type="evidence" value="ECO:0007669"/>
    <property type="project" value="UniProtKB-UniRule"/>
</dbReference>
<dbReference type="CDD" id="cd05966">
    <property type="entry name" value="ACS"/>
    <property type="match status" value="1"/>
</dbReference>
<feature type="domain" description="AMP-dependent synthetase/ligase" evidence="8">
    <location>
        <begin position="94"/>
        <end position="475"/>
    </location>
</feature>
<proteinExistence type="inferred from homology"/>
<dbReference type="GO" id="GO:0019427">
    <property type="term" value="P:acetyl-CoA biosynthetic process from acetate"/>
    <property type="evidence" value="ECO:0007669"/>
    <property type="project" value="UniProtKB-UniRule"/>
</dbReference>
<dbReference type="InterPro" id="IPR020845">
    <property type="entry name" value="AMP-binding_CS"/>
</dbReference>
<dbReference type="PROSITE" id="PS00455">
    <property type="entry name" value="AMP_BINDING"/>
    <property type="match status" value="1"/>
</dbReference>
<feature type="binding site" evidence="6">
    <location>
        <begin position="197"/>
        <end position="200"/>
    </location>
    <ligand>
        <name>CoA</name>
        <dbReference type="ChEBI" id="CHEBI:57287"/>
    </ligand>
</feature>
<dbReference type="Pfam" id="PF16177">
    <property type="entry name" value="ACAS_N"/>
    <property type="match status" value="1"/>
</dbReference>
<reference evidence="11 12" key="1">
    <citation type="submission" date="2020-07" db="EMBL/GenBank/DDBJ databases">
        <title>Sequencing the genomes of 1000 actinobacteria strains.</title>
        <authorList>
            <person name="Klenk H.-P."/>
        </authorList>
    </citation>
    <scope>NUCLEOTIDE SEQUENCE [LARGE SCALE GENOMIC DNA]</scope>
    <source>
        <strain evidence="11 12">DSM 103164</strain>
    </source>
</reference>
<feature type="binding site" evidence="6">
    <location>
        <begin position="416"/>
        <end position="421"/>
    </location>
    <ligand>
        <name>ATP</name>
        <dbReference type="ChEBI" id="CHEBI:30616"/>
    </ligand>
</feature>
<feature type="binding site" evidence="6">
    <location>
        <position position="505"/>
    </location>
    <ligand>
        <name>ATP</name>
        <dbReference type="ChEBI" id="CHEBI:30616"/>
    </ligand>
</feature>
<comment type="cofactor">
    <cofactor evidence="6">
        <name>Mg(2+)</name>
        <dbReference type="ChEBI" id="CHEBI:18420"/>
    </cofactor>
</comment>
<name>A0A7Z0D9B8_9ACTN</name>
<dbReference type="Gene3D" id="3.40.50.12780">
    <property type="entry name" value="N-terminal domain of ligase-like"/>
    <property type="match status" value="1"/>
</dbReference>
<evidence type="ECO:0000256" key="6">
    <source>
        <dbReference type="HAMAP-Rule" id="MF_01123"/>
    </source>
</evidence>
<keyword evidence="5 6" id="KW-0007">Acetylation</keyword>
<organism evidence="11 12">
    <name type="scientific">Naumannella cuiyingiana</name>
    <dbReference type="NCBI Taxonomy" id="1347891"/>
    <lineage>
        <taxon>Bacteria</taxon>
        <taxon>Bacillati</taxon>
        <taxon>Actinomycetota</taxon>
        <taxon>Actinomycetes</taxon>
        <taxon>Propionibacteriales</taxon>
        <taxon>Propionibacteriaceae</taxon>
        <taxon>Naumannella</taxon>
    </lineage>
</organism>
<keyword evidence="12" id="KW-1185">Reference proteome</keyword>
<dbReference type="PANTHER" id="PTHR24095:SF14">
    <property type="entry name" value="ACETYL-COENZYME A SYNTHETASE 1"/>
    <property type="match status" value="1"/>
</dbReference>
<keyword evidence="6" id="KW-0460">Magnesium</keyword>
<evidence type="ECO:0000313" key="11">
    <source>
        <dbReference type="EMBL" id="NYI71366.1"/>
    </source>
</evidence>
<comment type="caution">
    <text evidence="11">The sequence shown here is derived from an EMBL/GenBank/DDBJ whole genome shotgun (WGS) entry which is preliminary data.</text>
</comment>
<comment type="similarity">
    <text evidence="1 6">Belongs to the ATP-dependent AMP-binding enzyme family.</text>
</comment>
<accession>A0A7Z0D9B8</accession>
<dbReference type="GO" id="GO:0005524">
    <property type="term" value="F:ATP binding"/>
    <property type="evidence" value="ECO:0007669"/>
    <property type="project" value="UniProtKB-KW"/>
</dbReference>
<feature type="binding site" evidence="6">
    <location>
        <position position="542"/>
    </location>
    <ligand>
        <name>Mg(2+)</name>
        <dbReference type="ChEBI" id="CHEBI:18420"/>
    </ligand>
</feature>
<evidence type="ECO:0000256" key="4">
    <source>
        <dbReference type="ARBA" id="ARBA00022840"/>
    </source>
</evidence>
<dbReference type="InterPro" id="IPR045851">
    <property type="entry name" value="AMP-bd_C_sf"/>
</dbReference>
<feature type="region of interest" description="Disordered" evidence="7">
    <location>
        <begin position="1"/>
        <end position="23"/>
    </location>
</feature>
<keyword evidence="6" id="KW-0479">Metal-binding</keyword>
<dbReference type="GO" id="GO:0016208">
    <property type="term" value="F:AMP binding"/>
    <property type="evidence" value="ECO:0007669"/>
    <property type="project" value="InterPro"/>
</dbReference>
<dbReference type="RefSeq" id="WP_179445199.1">
    <property type="nucleotide sequence ID" value="NZ_JACBZS010000001.1"/>
</dbReference>
<dbReference type="EC" id="6.2.1.1" evidence="6"/>
<dbReference type="NCBIfam" id="NF001208">
    <property type="entry name" value="PRK00174.1"/>
    <property type="match status" value="1"/>
</dbReference>
<feature type="binding site" evidence="6">
    <location>
        <position position="531"/>
    </location>
    <ligand>
        <name>ATP</name>
        <dbReference type="ChEBI" id="CHEBI:30616"/>
    </ligand>
</feature>
<dbReference type="EMBL" id="JACBZS010000001">
    <property type="protein sequence ID" value="NYI71366.1"/>
    <property type="molecule type" value="Genomic_DNA"/>
</dbReference>
<dbReference type="Proteomes" id="UP000527616">
    <property type="component" value="Unassembled WGS sequence"/>
</dbReference>
<dbReference type="SUPFAM" id="SSF56801">
    <property type="entry name" value="Acetyl-CoA synthetase-like"/>
    <property type="match status" value="1"/>
</dbReference>
<feature type="binding site" evidence="6">
    <location>
        <position position="544"/>
    </location>
    <ligand>
        <name>Mg(2+)</name>
        <dbReference type="ChEBI" id="CHEBI:18420"/>
    </ligand>
</feature>
<evidence type="ECO:0000259" key="10">
    <source>
        <dbReference type="Pfam" id="PF16177"/>
    </source>
</evidence>
<feature type="binding site" evidence="6">
    <location>
        <position position="520"/>
    </location>
    <ligand>
        <name>ATP</name>
        <dbReference type="ChEBI" id="CHEBI:30616"/>
    </ligand>
</feature>
<comment type="PTM">
    <text evidence="6">Acetylated. Deacetylation by the SIR2-homolog deacetylase activates the enzyme.</text>
</comment>
<evidence type="ECO:0000259" key="9">
    <source>
        <dbReference type="Pfam" id="PF13193"/>
    </source>
</evidence>
<dbReference type="AlphaFoldDB" id="A0A7Z0D9B8"/>
<dbReference type="NCBIfam" id="TIGR02188">
    <property type="entry name" value="Ac_CoA_lig_AcsA"/>
    <property type="match status" value="1"/>
</dbReference>
<dbReference type="InterPro" id="IPR025110">
    <property type="entry name" value="AMP-bd_C"/>
</dbReference>
<keyword evidence="3 6" id="KW-0547">Nucleotide-binding</keyword>
<evidence type="ECO:0000256" key="3">
    <source>
        <dbReference type="ARBA" id="ARBA00022741"/>
    </source>
</evidence>
<dbReference type="InterPro" id="IPR000873">
    <property type="entry name" value="AMP-dep_synth/lig_dom"/>
</dbReference>
<feature type="binding site" evidence="6">
    <location>
        <begin position="392"/>
        <end position="394"/>
    </location>
    <ligand>
        <name>ATP</name>
        <dbReference type="ChEBI" id="CHEBI:30616"/>
    </ligand>
</feature>
<gene>
    <name evidence="6" type="primary">acsA</name>
    <name evidence="11" type="ORF">GGQ54_001926</name>
</gene>
<dbReference type="Pfam" id="PF13193">
    <property type="entry name" value="AMP-binding_C"/>
    <property type="match status" value="1"/>
</dbReference>
<feature type="binding site" evidence="6">
    <location>
        <position position="316"/>
    </location>
    <ligand>
        <name>CoA</name>
        <dbReference type="ChEBI" id="CHEBI:57287"/>
    </ligand>
</feature>
<dbReference type="Pfam" id="PF00501">
    <property type="entry name" value="AMP-binding"/>
    <property type="match status" value="1"/>
</dbReference>
<dbReference type="InterPro" id="IPR011904">
    <property type="entry name" value="Ac_CoA_lig"/>
</dbReference>
<feature type="domain" description="Acetyl-coenzyme A synthetase N-terminal" evidence="10">
    <location>
        <begin position="34"/>
        <end position="87"/>
    </location>
</feature>
<dbReference type="FunFam" id="3.40.50.12780:FF:000001">
    <property type="entry name" value="Acetyl-coenzyme A synthetase"/>
    <property type="match status" value="1"/>
</dbReference>
<dbReference type="InterPro" id="IPR032387">
    <property type="entry name" value="ACAS_N"/>
</dbReference>
<protein>
    <recommendedName>
        <fullName evidence="6">Acetyl-coenzyme A synthetase</fullName>
        <shortName evidence="6">AcCoA synthetase</shortName>
        <shortName evidence="6">Acs</shortName>
        <ecNumber evidence="6">6.2.1.1</ecNumber>
    </recommendedName>
    <alternativeName>
        <fullName evidence="6">Acetate--CoA ligase</fullName>
    </alternativeName>
    <alternativeName>
        <fullName evidence="6">Acyl-activating enzyme</fullName>
    </alternativeName>
</protein>
<dbReference type="GO" id="GO:0046872">
    <property type="term" value="F:metal ion binding"/>
    <property type="evidence" value="ECO:0007669"/>
    <property type="project" value="UniProtKB-KW"/>
</dbReference>
<feature type="modified residue" description="N6-acetyllysine" evidence="6">
    <location>
        <position position="615"/>
    </location>
</feature>
<sequence length="655" mass="71394">MNAEAGNDALDNLLTEERTFPPPPELVAQANVTEDTYAQAAADDEAFWAEQAKRLSWAKEPTEVVDWSNAPFAKWYADGELNAAYNCVDRHVEAGNGDRVAFHFEGEPGDQRDITYAQLKDEVSQAANALIELGVQAGDRVAIYLPMIPEAVVAMLACARIGAPHTVVFGGFSADALAARINDCGCEVVITADGGYRRGKPAALKPAVDKALESTPGVRSVIVIRRTGEETPMTEGRDVWWDDIVGRQSTEHTPQAFPAEHPLYVMYTSGSTGKPKGILHTTGGYLVGTAYTHWATFDLKPESDVFWTAADIGWVTGHSYLVYGPLANGATSVMYEGTPDTPHQGRWWEIIDKYGVTILYCAPTAIRTFMKWGHEIPEKYDLSSLRVLGSVGEPINPEAYVWYRHYIGGDRTPVADTWWQTETGMHMISPMPGVADGKPGAAMRAVPGISVEVVNDEGQPVGNGKGGYLVVTKPWPAMLRTLWNEDERYVETYWSRFPGMYFAGDGAKRDDDGDIWLLGRVDDVMNVSGHRMSTTEIESALVSHPKVAEAAVVGATDETTGQAIVAFVILRGEAGDGGPEIVQELRNHVAQEIGAIAKPRSIMVVAELPKTRSGKIMRRLLRDVAENREMGDVTTLQDSSVMDQIKGGMSASSED</sequence>
<keyword evidence="2 6" id="KW-0436">Ligase</keyword>
<evidence type="ECO:0000256" key="7">
    <source>
        <dbReference type="SAM" id="MobiDB-lite"/>
    </source>
</evidence>
<feature type="binding site" evidence="6">
    <location>
        <position position="547"/>
    </location>
    <ligand>
        <name>Mg(2+)</name>
        <dbReference type="ChEBI" id="CHEBI:18420"/>
    </ligand>
</feature>
<evidence type="ECO:0000256" key="1">
    <source>
        <dbReference type="ARBA" id="ARBA00006432"/>
    </source>
</evidence>
<feature type="domain" description="AMP-binding enzyme C-terminal" evidence="9">
    <location>
        <begin position="536"/>
        <end position="615"/>
    </location>
</feature>
<comment type="function">
    <text evidence="6">Catalyzes the conversion of acetate into acetyl-CoA (AcCoA), an essential intermediate at the junction of anabolic and catabolic pathways. AcsA undergoes a two-step reaction. In the first half reaction, AcsA combines acetate with ATP to form acetyl-adenylate (AcAMP) intermediate. In the second half reaction, it can then transfer the acetyl group from AcAMP to the sulfhydryl group of CoA, forming the product AcCoA.</text>
</comment>
<evidence type="ECO:0000313" key="12">
    <source>
        <dbReference type="Proteomes" id="UP000527616"/>
    </source>
</evidence>
<dbReference type="InterPro" id="IPR042099">
    <property type="entry name" value="ANL_N_sf"/>
</dbReference>
<feature type="binding site" evidence="6">
    <location>
        <position position="528"/>
    </location>
    <ligand>
        <name>CoA</name>
        <dbReference type="ChEBI" id="CHEBI:57287"/>
    </ligand>
</feature>
<dbReference type="GO" id="GO:0005829">
    <property type="term" value="C:cytosol"/>
    <property type="evidence" value="ECO:0007669"/>
    <property type="project" value="TreeGrafter"/>
</dbReference>
<comment type="catalytic activity">
    <reaction evidence="6">
        <text>acetate + ATP + CoA = acetyl-CoA + AMP + diphosphate</text>
        <dbReference type="Rhea" id="RHEA:23176"/>
        <dbReference type="ChEBI" id="CHEBI:30089"/>
        <dbReference type="ChEBI" id="CHEBI:30616"/>
        <dbReference type="ChEBI" id="CHEBI:33019"/>
        <dbReference type="ChEBI" id="CHEBI:57287"/>
        <dbReference type="ChEBI" id="CHEBI:57288"/>
        <dbReference type="ChEBI" id="CHEBI:456215"/>
        <dbReference type="EC" id="6.2.1.1"/>
    </reaction>
</comment>
<keyword evidence="4 6" id="KW-0067">ATP-binding</keyword>